<name>A0A0A8Y9Y6_ARUDO</name>
<dbReference type="EMBL" id="GBRH01275695">
    <property type="protein sequence ID" value="JAD22200.1"/>
    <property type="molecule type" value="Transcribed_RNA"/>
</dbReference>
<protein>
    <submittedName>
        <fullName evidence="1">Uncharacterized protein</fullName>
    </submittedName>
</protein>
<evidence type="ECO:0000313" key="1">
    <source>
        <dbReference type="EMBL" id="JAD22200.1"/>
    </source>
</evidence>
<dbReference type="AlphaFoldDB" id="A0A0A8Y9Y6"/>
<sequence length="20" mass="2256">MSCTKDLHCYQGNKEAAQDI</sequence>
<accession>A0A0A8Y9Y6</accession>
<reference evidence="1" key="2">
    <citation type="journal article" date="2015" name="Data Brief">
        <title>Shoot transcriptome of the giant reed, Arundo donax.</title>
        <authorList>
            <person name="Barrero R.A."/>
            <person name="Guerrero F.D."/>
            <person name="Moolhuijzen P."/>
            <person name="Goolsby J.A."/>
            <person name="Tidwell J."/>
            <person name="Bellgard S.E."/>
            <person name="Bellgard M.I."/>
        </authorList>
    </citation>
    <scope>NUCLEOTIDE SEQUENCE</scope>
    <source>
        <tissue evidence="1">Shoot tissue taken approximately 20 cm above the soil surface</tissue>
    </source>
</reference>
<proteinExistence type="predicted"/>
<organism evidence="1">
    <name type="scientific">Arundo donax</name>
    <name type="common">Giant reed</name>
    <name type="synonym">Donax arundinaceus</name>
    <dbReference type="NCBI Taxonomy" id="35708"/>
    <lineage>
        <taxon>Eukaryota</taxon>
        <taxon>Viridiplantae</taxon>
        <taxon>Streptophyta</taxon>
        <taxon>Embryophyta</taxon>
        <taxon>Tracheophyta</taxon>
        <taxon>Spermatophyta</taxon>
        <taxon>Magnoliopsida</taxon>
        <taxon>Liliopsida</taxon>
        <taxon>Poales</taxon>
        <taxon>Poaceae</taxon>
        <taxon>PACMAD clade</taxon>
        <taxon>Arundinoideae</taxon>
        <taxon>Arundineae</taxon>
        <taxon>Arundo</taxon>
    </lineage>
</organism>
<reference evidence="1" key="1">
    <citation type="submission" date="2014-09" db="EMBL/GenBank/DDBJ databases">
        <authorList>
            <person name="Magalhaes I.L.F."/>
            <person name="Oliveira U."/>
            <person name="Santos F.R."/>
            <person name="Vidigal T.H.D.A."/>
            <person name="Brescovit A.D."/>
            <person name="Santos A.J."/>
        </authorList>
    </citation>
    <scope>NUCLEOTIDE SEQUENCE</scope>
    <source>
        <tissue evidence="1">Shoot tissue taken approximately 20 cm above the soil surface</tissue>
    </source>
</reference>